<protein>
    <submittedName>
        <fullName evidence="1">DUF982 domain-containing protein</fullName>
    </submittedName>
</protein>
<keyword evidence="2" id="KW-1185">Reference proteome</keyword>
<dbReference type="InterPro" id="IPR010385">
    <property type="entry name" value="DUF982"/>
</dbReference>
<organism evidence="1 2">
    <name type="scientific">Mesorhizobium abyssinicae</name>
    <dbReference type="NCBI Taxonomy" id="1209958"/>
    <lineage>
        <taxon>Bacteria</taxon>
        <taxon>Pseudomonadati</taxon>
        <taxon>Pseudomonadota</taxon>
        <taxon>Alphaproteobacteria</taxon>
        <taxon>Hyphomicrobiales</taxon>
        <taxon>Phyllobacteriaceae</taxon>
        <taxon>Mesorhizobium</taxon>
    </lineage>
</organism>
<comment type="caution">
    <text evidence="1">The sequence shown here is derived from an EMBL/GenBank/DDBJ whole genome shotgun (WGS) entry which is preliminary data.</text>
</comment>
<dbReference type="RefSeq" id="WP_127311481.1">
    <property type="nucleotide sequence ID" value="NZ_JARAKC010000002.1"/>
</dbReference>
<reference evidence="1 2" key="1">
    <citation type="submission" date="2023-08" db="EMBL/GenBank/DDBJ databases">
        <title>Implementing the SeqCode for naming new Mesorhizobium species isolated from Vachellia karroo root nodules.</title>
        <authorList>
            <person name="Van Lill M."/>
        </authorList>
    </citation>
    <scope>NUCLEOTIDE SEQUENCE [LARGE SCALE GENOMIC DNA]</scope>
    <source>
        <strain evidence="1 2">VK4B</strain>
    </source>
</reference>
<sequence length="85" mass="8851">MTQGWFSRPVTVSVGVAGAIRHISSAQQAAELLAGQWRDAGSALHGSALRACRRAMSGEVPADAARDAFIGAAREAHVLVEHASE</sequence>
<dbReference type="EMBL" id="JAVIIP010000016">
    <property type="protein sequence ID" value="MDX8540887.1"/>
    <property type="molecule type" value="Genomic_DNA"/>
</dbReference>
<accession>A0ABU5AUJ4</accession>
<dbReference type="Proteomes" id="UP001276564">
    <property type="component" value="Unassembled WGS sequence"/>
</dbReference>
<dbReference type="Pfam" id="PF06169">
    <property type="entry name" value="DUF982"/>
    <property type="match status" value="1"/>
</dbReference>
<gene>
    <name evidence="1" type="ORF">RFM23_25045</name>
</gene>
<evidence type="ECO:0000313" key="1">
    <source>
        <dbReference type="EMBL" id="MDX8540887.1"/>
    </source>
</evidence>
<evidence type="ECO:0000313" key="2">
    <source>
        <dbReference type="Proteomes" id="UP001276564"/>
    </source>
</evidence>
<proteinExistence type="predicted"/>
<name>A0ABU5AUJ4_9HYPH</name>
<dbReference type="Gene3D" id="6.10.250.730">
    <property type="match status" value="1"/>
</dbReference>